<feature type="binding site" evidence="11">
    <location>
        <position position="102"/>
    </location>
    <ligand>
        <name>Mg(2+)</name>
        <dbReference type="ChEBI" id="CHEBI:18420"/>
        <label>1</label>
        <note>catalytic</note>
    </ligand>
</feature>
<gene>
    <name evidence="12" type="primary">suhB_1</name>
    <name evidence="12" type="ORF">VCE7224_01492</name>
</gene>
<evidence type="ECO:0000256" key="8">
    <source>
        <dbReference type="ARBA" id="ARBA00022842"/>
    </source>
</evidence>
<keyword evidence="7" id="KW-0804">Transcription</keyword>
<name>A0A1C3JCA0_9VIBR</name>
<dbReference type="GO" id="GO:0008934">
    <property type="term" value="F:inositol monophosphate 1-phosphatase activity"/>
    <property type="evidence" value="ECO:0007669"/>
    <property type="project" value="TreeGrafter"/>
</dbReference>
<feature type="binding site" evidence="11">
    <location>
        <position position="232"/>
    </location>
    <ligand>
        <name>Mg(2+)</name>
        <dbReference type="ChEBI" id="CHEBI:18420"/>
        <label>1</label>
        <note>catalytic</note>
    </ligand>
</feature>
<keyword evidence="6 12" id="KW-0378">Hydrolase</keyword>
<keyword evidence="8 11" id="KW-0460">Magnesium</keyword>
<evidence type="ECO:0000256" key="1">
    <source>
        <dbReference type="ARBA" id="ARBA00001033"/>
    </source>
</evidence>
<dbReference type="EC" id="3.1.3.25" evidence="4"/>
<evidence type="ECO:0000313" key="13">
    <source>
        <dbReference type="Proteomes" id="UP000092819"/>
    </source>
</evidence>
<evidence type="ECO:0000256" key="11">
    <source>
        <dbReference type="PIRSR" id="PIRSR600760-2"/>
    </source>
</evidence>
<evidence type="ECO:0000256" key="9">
    <source>
        <dbReference type="ARBA" id="ARBA00023884"/>
    </source>
</evidence>
<evidence type="ECO:0000256" key="5">
    <source>
        <dbReference type="ARBA" id="ARBA00022723"/>
    </source>
</evidence>
<dbReference type="SUPFAM" id="SSF56655">
    <property type="entry name" value="Carbohydrate phosphatase"/>
    <property type="match status" value="1"/>
</dbReference>
<sequence>MSLNQPGSNCSSPNRVQSRDELNAMLNTVIEIANDAATIAMTWFNNRHDLSVESKGHHDWVSEADREVEQFIRQALSHAYPTHHFFGEELGGKLIAPCWVIDPIDGTTNFLYGHGDFVISIAFLDQNGACIGVIANPIQKRVVVASRGQGAYEIKNGETRPLRPRPLSDKELVIGLNLNYQPKVANGYLRNTEWLIENGHQVRVSGSAAWSMTQVACGELDGCYMGHVYIWDVLAAQLICAEADLVVAPSLTTTYTGPVWAWPKGSILEQLCQPSDGHDVSQKVRKESIY</sequence>
<comment type="cofactor">
    <cofactor evidence="2 11">
        <name>Mg(2+)</name>
        <dbReference type="ChEBI" id="CHEBI:18420"/>
    </cofactor>
</comment>
<feature type="binding site" evidence="11">
    <location>
        <position position="88"/>
    </location>
    <ligand>
        <name>Mg(2+)</name>
        <dbReference type="ChEBI" id="CHEBI:18420"/>
        <label>1</label>
        <note>catalytic</note>
    </ligand>
</feature>
<organism evidence="12 13">
    <name type="scientific">Vibrio celticus</name>
    <dbReference type="NCBI Taxonomy" id="446372"/>
    <lineage>
        <taxon>Bacteria</taxon>
        <taxon>Pseudomonadati</taxon>
        <taxon>Pseudomonadota</taxon>
        <taxon>Gammaproteobacteria</taxon>
        <taxon>Vibrionales</taxon>
        <taxon>Vibrionaceae</taxon>
        <taxon>Vibrio</taxon>
    </lineage>
</organism>
<protein>
    <recommendedName>
        <fullName evidence="9">Nus factor SuhB</fullName>
        <ecNumber evidence="4">3.1.3.25</ecNumber>
    </recommendedName>
    <alternativeName>
        <fullName evidence="10">Inositol-1-monophosphatase</fullName>
    </alternativeName>
</protein>
<dbReference type="InterPro" id="IPR020583">
    <property type="entry name" value="Inositol_monoP_metal-BS"/>
</dbReference>
<evidence type="ECO:0000256" key="6">
    <source>
        <dbReference type="ARBA" id="ARBA00022801"/>
    </source>
</evidence>
<dbReference type="GO" id="GO:0006020">
    <property type="term" value="P:inositol metabolic process"/>
    <property type="evidence" value="ECO:0007669"/>
    <property type="project" value="TreeGrafter"/>
</dbReference>
<keyword evidence="13" id="KW-1185">Reference proteome</keyword>
<evidence type="ECO:0000256" key="4">
    <source>
        <dbReference type="ARBA" id="ARBA00013106"/>
    </source>
</evidence>
<dbReference type="GO" id="GO:0046872">
    <property type="term" value="F:metal ion binding"/>
    <property type="evidence" value="ECO:0007669"/>
    <property type="project" value="UniProtKB-KW"/>
</dbReference>
<accession>A0A1C3JCA0</accession>
<dbReference type="PRINTS" id="PR00377">
    <property type="entry name" value="IMPHPHTASES"/>
</dbReference>
<dbReference type="PROSITE" id="PS00629">
    <property type="entry name" value="IMP_1"/>
    <property type="match status" value="1"/>
</dbReference>
<keyword evidence="5 11" id="KW-0479">Metal-binding</keyword>
<evidence type="ECO:0000256" key="3">
    <source>
        <dbReference type="ARBA" id="ARBA00009759"/>
    </source>
</evidence>
<evidence type="ECO:0000256" key="7">
    <source>
        <dbReference type="ARBA" id="ARBA00022814"/>
    </source>
</evidence>
<evidence type="ECO:0000256" key="10">
    <source>
        <dbReference type="ARBA" id="ARBA00030730"/>
    </source>
</evidence>
<dbReference type="PANTHER" id="PTHR20854">
    <property type="entry name" value="INOSITOL MONOPHOSPHATASE"/>
    <property type="match status" value="1"/>
</dbReference>
<dbReference type="Pfam" id="PF00459">
    <property type="entry name" value="Inositol_P"/>
    <property type="match status" value="1"/>
</dbReference>
<dbReference type="Proteomes" id="UP000092819">
    <property type="component" value="Unassembled WGS sequence"/>
</dbReference>
<feature type="binding site" evidence="11">
    <location>
        <position position="104"/>
    </location>
    <ligand>
        <name>Mg(2+)</name>
        <dbReference type="ChEBI" id="CHEBI:18420"/>
        <label>1</label>
        <note>catalytic</note>
    </ligand>
</feature>
<dbReference type="InterPro" id="IPR000760">
    <property type="entry name" value="Inositol_monophosphatase-like"/>
</dbReference>
<dbReference type="AlphaFoldDB" id="A0A1C3JCA0"/>
<dbReference type="GO" id="GO:0007165">
    <property type="term" value="P:signal transduction"/>
    <property type="evidence" value="ECO:0007669"/>
    <property type="project" value="TreeGrafter"/>
</dbReference>
<feature type="binding site" evidence="11">
    <location>
        <position position="105"/>
    </location>
    <ligand>
        <name>Mg(2+)</name>
        <dbReference type="ChEBI" id="CHEBI:18420"/>
        <label>1</label>
        <note>catalytic</note>
    </ligand>
</feature>
<evidence type="ECO:0000256" key="2">
    <source>
        <dbReference type="ARBA" id="ARBA00001946"/>
    </source>
</evidence>
<keyword evidence="7" id="KW-0805">Transcription regulation</keyword>
<dbReference type="Gene3D" id="3.30.540.10">
    <property type="entry name" value="Fructose-1,6-Bisphosphatase, subunit A, domain 1"/>
    <property type="match status" value="1"/>
</dbReference>
<comment type="catalytic activity">
    <reaction evidence="1">
        <text>a myo-inositol phosphate + H2O = myo-inositol + phosphate</text>
        <dbReference type="Rhea" id="RHEA:24056"/>
        <dbReference type="ChEBI" id="CHEBI:15377"/>
        <dbReference type="ChEBI" id="CHEBI:17268"/>
        <dbReference type="ChEBI" id="CHEBI:43474"/>
        <dbReference type="ChEBI" id="CHEBI:84139"/>
        <dbReference type="EC" id="3.1.3.25"/>
    </reaction>
</comment>
<dbReference type="Gene3D" id="3.40.190.80">
    <property type="match status" value="1"/>
</dbReference>
<proteinExistence type="inferred from homology"/>
<dbReference type="FunFam" id="3.30.540.10:FF:000003">
    <property type="entry name" value="Inositol-1-monophosphatase"/>
    <property type="match status" value="1"/>
</dbReference>
<dbReference type="GO" id="GO:0031564">
    <property type="term" value="P:transcription antitermination"/>
    <property type="evidence" value="ECO:0007669"/>
    <property type="project" value="UniProtKB-KW"/>
</dbReference>
<keyword evidence="7" id="KW-0889">Transcription antitermination</keyword>
<comment type="similarity">
    <text evidence="3">Belongs to the inositol monophosphatase superfamily.</text>
</comment>
<evidence type="ECO:0000313" key="12">
    <source>
        <dbReference type="EMBL" id="SBT12749.1"/>
    </source>
</evidence>
<dbReference type="PANTHER" id="PTHR20854:SF4">
    <property type="entry name" value="INOSITOL-1-MONOPHOSPHATASE-RELATED"/>
    <property type="match status" value="1"/>
</dbReference>
<reference evidence="13" key="1">
    <citation type="submission" date="2016-06" db="EMBL/GenBank/DDBJ databases">
        <authorList>
            <person name="Rodrigo-Torres L."/>
            <person name="Arahal D.R."/>
        </authorList>
    </citation>
    <scope>NUCLEOTIDE SEQUENCE [LARGE SCALE GENOMIC DNA]</scope>
    <source>
        <strain evidence="13">CECT 7224</strain>
    </source>
</reference>
<dbReference type="RefSeq" id="WP_065676061.1">
    <property type="nucleotide sequence ID" value="NZ_AP025464.1"/>
</dbReference>
<dbReference type="EMBL" id="FLQZ01000031">
    <property type="protein sequence ID" value="SBT12749.1"/>
    <property type="molecule type" value="Genomic_DNA"/>
</dbReference>